<proteinExistence type="predicted"/>
<sequence>MGPVQHRSATTTEALRRAIQHGQDSMRALARRHGINPKTVARWKKRESTVDRMSRTIKDATVQRYFYDTHNPLKAHLTDFLSAYSFARRLKTFKSLTSFEYLYKFWTREPDRFTLNPILQMPRLNT</sequence>
<accession>A0A7Y9PGQ4</accession>
<dbReference type="InterPro" id="IPR055247">
    <property type="entry name" value="InsJ-like_HTH"/>
</dbReference>
<dbReference type="Proteomes" id="UP000589520">
    <property type="component" value="Unassembled WGS sequence"/>
</dbReference>
<comment type="caution">
    <text evidence="2">The sequence shown here is derived from an EMBL/GenBank/DDBJ whole genome shotgun (WGS) entry which is preliminary data.</text>
</comment>
<evidence type="ECO:0000313" key="2">
    <source>
        <dbReference type="EMBL" id="NYF79579.1"/>
    </source>
</evidence>
<organism evidence="2 3">
    <name type="scientific">Granulicella arctica</name>
    <dbReference type="NCBI Taxonomy" id="940613"/>
    <lineage>
        <taxon>Bacteria</taxon>
        <taxon>Pseudomonadati</taxon>
        <taxon>Acidobacteriota</taxon>
        <taxon>Terriglobia</taxon>
        <taxon>Terriglobales</taxon>
        <taxon>Acidobacteriaceae</taxon>
        <taxon>Granulicella</taxon>
    </lineage>
</organism>
<evidence type="ECO:0000313" key="3">
    <source>
        <dbReference type="Proteomes" id="UP000589520"/>
    </source>
</evidence>
<gene>
    <name evidence="2" type="ORF">HDF17_001899</name>
</gene>
<name>A0A7Y9PGQ4_9BACT</name>
<protein>
    <recommendedName>
        <fullName evidence="1">Insertion element IS150 protein InsJ-like helix-turn-helix domain-containing protein</fullName>
    </recommendedName>
</protein>
<dbReference type="AlphaFoldDB" id="A0A7Y9PGQ4"/>
<dbReference type="Pfam" id="PF13518">
    <property type="entry name" value="HTH_28"/>
    <property type="match status" value="1"/>
</dbReference>
<dbReference type="EMBL" id="JACCCW010000002">
    <property type="protein sequence ID" value="NYF79579.1"/>
    <property type="molecule type" value="Genomic_DNA"/>
</dbReference>
<feature type="domain" description="Insertion element IS150 protein InsJ-like helix-turn-helix" evidence="1">
    <location>
        <begin position="13"/>
        <end position="46"/>
    </location>
</feature>
<evidence type="ECO:0000259" key="1">
    <source>
        <dbReference type="Pfam" id="PF13518"/>
    </source>
</evidence>
<reference evidence="2 3" key="1">
    <citation type="submission" date="2020-07" db="EMBL/GenBank/DDBJ databases">
        <title>Genomic Encyclopedia of Type Strains, Phase IV (KMG-V): Genome sequencing to study the core and pangenomes of soil and plant-associated prokaryotes.</title>
        <authorList>
            <person name="Whitman W."/>
        </authorList>
    </citation>
    <scope>NUCLEOTIDE SEQUENCE [LARGE SCALE GENOMIC DNA]</scope>
    <source>
        <strain evidence="2 3">X4EP2</strain>
    </source>
</reference>
<keyword evidence="3" id="KW-1185">Reference proteome</keyword>